<reference evidence="1 2" key="1">
    <citation type="journal article" date="2012" name="G3 (Bethesda)">
        <title>Pichia sorbitophila, an interspecies yeast hybrid reveals early steps of genome resolution following polyploidization.</title>
        <authorList>
            <person name="Leh Louis V."/>
            <person name="Despons L."/>
            <person name="Friedrich A."/>
            <person name="Martin T."/>
            <person name="Durrens P."/>
            <person name="Casaregola S."/>
            <person name="Neuveglise C."/>
            <person name="Fairhead C."/>
            <person name="Marck C."/>
            <person name="Cruz J.A."/>
            <person name="Straub M.L."/>
            <person name="Kugler V."/>
            <person name="Sacerdot C."/>
            <person name="Uzunov Z."/>
            <person name="Thierry A."/>
            <person name="Weiss S."/>
            <person name="Bleykasten C."/>
            <person name="De Montigny J."/>
            <person name="Jacques N."/>
            <person name="Jung P."/>
            <person name="Lemaire M."/>
            <person name="Mallet S."/>
            <person name="Morel G."/>
            <person name="Richard G.F."/>
            <person name="Sarkar A."/>
            <person name="Savel G."/>
            <person name="Schacherer J."/>
            <person name="Seret M.L."/>
            <person name="Talla E."/>
            <person name="Samson G."/>
            <person name="Jubin C."/>
            <person name="Poulain J."/>
            <person name="Vacherie B."/>
            <person name="Barbe V."/>
            <person name="Pelletier E."/>
            <person name="Sherman D.J."/>
            <person name="Westhof E."/>
            <person name="Weissenbach J."/>
            <person name="Baret P.V."/>
            <person name="Wincker P."/>
            <person name="Gaillardin C."/>
            <person name="Dujon B."/>
            <person name="Souciet J.L."/>
        </authorList>
    </citation>
    <scope>NUCLEOTIDE SEQUENCE [LARGE SCALE GENOMIC DNA]</scope>
    <source>
        <strain evidence="2">ATCC MYA-4447 / BCRC 22081 / CBS 7064 / NBRC 10061 / NRRL Y-12695</strain>
    </source>
</reference>
<dbReference type="InParanoid" id="G8Y3V6"/>
<accession>G8Y3V6</accession>
<sequence>MSYLSSKRHALVVRERKEAVPVVSVVTVTAPERERLTTLTCNGNDYVNIFSNNYIDVWTGFILITL</sequence>
<dbReference type="EMBL" id="FO082047">
    <property type="protein sequence ID" value="CCE85374.1"/>
    <property type="molecule type" value="Genomic_DNA"/>
</dbReference>
<gene>
    <name evidence="1" type="primary">Piso0_004964</name>
    <name evidence="1" type="ORF">GNLVRS01_PISO0M04830g</name>
</gene>
<dbReference type="Proteomes" id="UP000005222">
    <property type="component" value="Chromosome M"/>
</dbReference>
<keyword evidence="2" id="KW-1185">Reference proteome</keyword>
<name>G8Y3V6_PICSO</name>
<dbReference type="AlphaFoldDB" id="G8Y3V6"/>
<proteinExistence type="predicted"/>
<dbReference type="HOGENOM" id="CLU_2832017_0_0_1"/>
<organism evidence="1 2">
    <name type="scientific">Pichia sorbitophila (strain ATCC MYA-4447 / BCRC 22081 / CBS 7064 / NBRC 10061 / NRRL Y-12695)</name>
    <name type="common">Hybrid yeast</name>
    <dbReference type="NCBI Taxonomy" id="559304"/>
    <lineage>
        <taxon>Eukaryota</taxon>
        <taxon>Fungi</taxon>
        <taxon>Dikarya</taxon>
        <taxon>Ascomycota</taxon>
        <taxon>Saccharomycotina</taxon>
        <taxon>Pichiomycetes</taxon>
        <taxon>Debaryomycetaceae</taxon>
        <taxon>Millerozyma</taxon>
    </lineage>
</organism>
<evidence type="ECO:0000313" key="1">
    <source>
        <dbReference type="EMBL" id="CCE85374.1"/>
    </source>
</evidence>
<protein>
    <submittedName>
        <fullName evidence="1">Piso0_004964 protein</fullName>
    </submittedName>
</protein>
<evidence type="ECO:0000313" key="2">
    <source>
        <dbReference type="Proteomes" id="UP000005222"/>
    </source>
</evidence>